<comment type="caution">
    <text evidence="1">The sequence shown here is derived from an EMBL/GenBank/DDBJ whole genome shotgun (WGS) entry which is preliminary data.</text>
</comment>
<dbReference type="AlphaFoldDB" id="A0A5N6P9D1"/>
<evidence type="ECO:0008006" key="3">
    <source>
        <dbReference type="Google" id="ProtNLM"/>
    </source>
</evidence>
<dbReference type="OrthoDB" id="905746at2759"/>
<dbReference type="EMBL" id="SZYD01000005">
    <property type="protein sequence ID" value="KAD6118700.1"/>
    <property type="molecule type" value="Genomic_DNA"/>
</dbReference>
<sequence length="158" mass="18049">MVVYGKACHLPVELEHRALWALKTVNLDLTEAGRKRYFQIHELEALRDAVYSRSLSIKEKTKSLHDRKLKGLKEFKKGDRVLLYNSRLKLFGGKLKSKWTGPYVVEEVFPYGTVELQNEEGKRGENLAKAWNPGKLSVKSATSRYATTSRGLVALREN</sequence>
<reference evidence="1 2" key="1">
    <citation type="submission" date="2019-05" db="EMBL/GenBank/DDBJ databases">
        <title>Mikania micrantha, genome provides insights into the molecular mechanism of rapid growth.</title>
        <authorList>
            <person name="Liu B."/>
        </authorList>
    </citation>
    <scope>NUCLEOTIDE SEQUENCE [LARGE SCALE GENOMIC DNA]</scope>
    <source>
        <strain evidence="1">NLD-2019</strain>
        <tissue evidence="1">Leaf</tissue>
    </source>
</reference>
<keyword evidence="2" id="KW-1185">Reference proteome</keyword>
<dbReference type="Proteomes" id="UP000326396">
    <property type="component" value="Linkage Group LG13"/>
</dbReference>
<name>A0A5N6P9D1_9ASTR</name>
<protein>
    <recommendedName>
        <fullName evidence="3">Reverse transcriptase domain-containing protein</fullName>
    </recommendedName>
</protein>
<gene>
    <name evidence="1" type="ORF">E3N88_09971</name>
</gene>
<proteinExistence type="predicted"/>
<evidence type="ECO:0000313" key="2">
    <source>
        <dbReference type="Proteomes" id="UP000326396"/>
    </source>
</evidence>
<evidence type="ECO:0000313" key="1">
    <source>
        <dbReference type="EMBL" id="KAD6118700.1"/>
    </source>
</evidence>
<accession>A0A5N6P9D1</accession>
<organism evidence="1 2">
    <name type="scientific">Mikania micrantha</name>
    <name type="common">bitter vine</name>
    <dbReference type="NCBI Taxonomy" id="192012"/>
    <lineage>
        <taxon>Eukaryota</taxon>
        <taxon>Viridiplantae</taxon>
        <taxon>Streptophyta</taxon>
        <taxon>Embryophyta</taxon>
        <taxon>Tracheophyta</taxon>
        <taxon>Spermatophyta</taxon>
        <taxon>Magnoliopsida</taxon>
        <taxon>eudicotyledons</taxon>
        <taxon>Gunneridae</taxon>
        <taxon>Pentapetalae</taxon>
        <taxon>asterids</taxon>
        <taxon>campanulids</taxon>
        <taxon>Asterales</taxon>
        <taxon>Asteraceae</taxon>
        <taxon>Asteroideae</taxon>
        <taxon>Heliantheae alliance</taxon>
        <taxon>Eupatorieae</taxon>
        <taxon>Mikania</taxon>
    </lineage>
</organism>